<dbReference type="GO" id="GO:0003924">
    <property type="term" value="F:GTPase activity"/>
    <property type="evidence" value="ECO:0007669"/>
    <property type="project" value="InterPro"/>
</dbReference>
<evidence type="ECO:0000313" key="3">
    <source>
        <dbReference type="EMBL" id="CAL1537308.1"/>
    </source>
</evidence>
<sequence length="142" mass="16146">MSIEPTSHFNVDTIISPSGQKYLVYDLAGNIGYRLRPFLDGTNGVIYLLGTRGENFLLEREQNNIKQLLQERDLENVPVLFVVRDGTYTNDLSSNLPEKLRTALEGRLWEVIEIRQNSQEDADLVLSVLEKLLIKPEQLATS</sequence>
<keyword evidence="2" id="KW-0342">GTP-binding</keyword>
<name>A0AAV2HYZ2_LYMST</name>
<accession>A0AAV2HYZ2</accession>
<protein>
    <submittedName>
        <fullName evidence="3">Uncharacterized protein</fullName>
    </submittedName>
</protein>
<evidence type="ECO:0000313" key="4">
    <source>
        <dbReference type="Proteomes" id="UP001497497"/>
    </source>
</evidence>
<evidence type="ECO:0000256" key="1">
    <source>
        <dbReference type="ARBA" id="ARBA00022741"/>
    </source>
</evidence>
<dbReference type="Gene3D" id="3.40.50.300">
    <property type="entry name" value="P-loop containing nucleotide triphosphate hydrolases"/>
    <property type="match status" value="1"/>
</dbReference>
<dbReference type="InterPro" id="IPR006689">
    <property type="entry name" value="Small_GTPase_ARF/SAR"/>
</dbReference>
<dbReference type="Proteomes" id="UP001497497">
    <property type="component" value="Unassembled WGS sequence"/>
</dbReference>
<dbReference type="GO" id="GO:0005525">
    <property type="term" value="F:GTP binding"/>
    <property type="evidence" value="ECO:0007669"/>
    <property type="project" value="UniProtKB-KW"/>
</dbReference>
<evidence type="ECO:0000256" key="2">
    <source>
        <dbReference type="ARBA" id="ARBA00023134"/>
    </source>
</evidence>
<dbReference type="Pfam" id="PF00025">
    <property type="entry name" value="Arf"/>
    <property type="match status" value="1"/>
</dbReference>
<dbReference type="InterPro" id="IPR027417">
    <property type="entry name" value="P-loop_NTPase"/>
</dbReference>
<keyword evidence="1" id="KW-0547">Nucleotide-binding</keyword>
<keyword evidence="4" id="KW-1185">Reference proteome</keyword>
<reference evidence="3 4" key="1">
    <citation type="submission" date="2024-04" db="EMBL/GenBank/DDBJ databases">
        <authorList>
            <consortium name="Genoscope - CEA"/>
            <person name="William W."/>
        </authorList>
    </citation>
    <scope>NUCLEOTIDE SEQUENCE [LARGE SCALE GENOMIC DNA]</scope>
</reference>
<gene>
    <name evidence="3" type="ORF">GSLYS_00011221001</name>
</gene>
<proteinExistence type="predicted"/>
<dbReference type="EMBL" id="CAXITT010000258">
    <property type="protein sequence ID" value="CAL1537308.1"/>
    <property type="molecule type" value="Genomic_DNA"/>
</dbReference>
<organism evidence="3 4">
    <name type="scientific">Lymnaea stagnalis</name>
    <name type="common">Great pond snail</name>
    <name type="synonym">Helix stagnalis</name>
    <dbReference type="NCBI Taxonomy" id="6523"/>
    <lineage>
        <taxon>Eukaryota</taxon>
        <taxon>Metazoa</taxon>
        <taxon>Spiralia</taxon>
        <taxon>Lophotrochozoa</taxon>
        <taxon>Mollusca</taxon>
        <taxon>Gastropoda</taxon>
        <taxon>Heterobranchia</taxon>
        <taxon>Euthyneura</taxon>
        <taxon>Panpulmonata</taxon>
        <taxon>Hygrophila</taxon>
        <taxon>Lymnaeoidea</taxon>
        <taxon>Lymnaeidae</taxon>
        <taxon>Lymnaea</taxon>
    </lineage>
</organism>
<comment type="caution">
    <text evidence="3">The sequence shown here is derived from an EMBL/GenBank/DDBJ whole genome shotgun (WGS) entry which is preliminary data.</text>
</comment>
<dbReference type="AlphaFoldDB" id="A0AAV2HYZ2"/>